<dbReference type="Proteomes" id="UP000290572">
    <property type="component" value="Unassembled WGS sequence"/>
</dbReference>
<feature type="transmembrane region" description="Helical" evidence="3">
    <location>
        <begin position="67"/>
        <end position="88"/>
    </location>
</feature>
<keyword evidence="5" id="KW-1185">Reference proteome</keyword>
<keyword evidence="3" id="KW-0812">Transmembrane</keyword>
<accession>A0A498NVM7</accession>
<dbReference type="EMBL" id="QBIY01008728">
    <property type="protein sequence ID" value="RXN36230.1"/>
    <property type="molecule type" value="Genomic_DNA"/>
</dbReference>
<sequence>MNMSYYGNMNIPGTRGMDKDEQEEMNIYANADASDDVRTETDNTDTKRHHTPQHTGSDTVKTRSSSAAVVCLVLLCVLLLTAVIVLCVHIHTNNTEDRDELLIKITNLTEERDLLLNTIKDFQTEKDQLVIQNQKLANEKKESS</sequence>
<evidence type="ECO:0000256" key="2">
    <source>
        <dbReference type="SAM" id="MobiDB-lite"/>
    </source>
</evidence>
<gene>
    <name evidence="4" type="ORF">ROHU_003115</name>
</gene>
<evidence type="ECO:0000313" key="4">
    <source>
        <dbReference type="EMBL" id="RXN36230.1"/>
    </source>
</evidence>
<name>A0A498NVM7_LABRO</name>
<dbReference type="Gene3D" id="1.20.5.400">
    <property type="match status" value="1"/>
</dbReference>
<dbReference type="AlphaFoldDB" id="A0A498NVM7"/>
<keyword evidence="1" id="KW-0175">Coiled coil</keyword>
<protein>
    <submittedName>
        <fullName evidence="4">CD209 antigen-like protein</fullName>
    </submittedName>
</protein>
<keyword evidence="3" id="KW-0472">Membrane</keyword>
<reference evidence="4 5" key="1">
    <citation type="submission" date="2018-03" db="EMBL/GenBank/DDBJ databases">
        <title>Draft genome sequence of Rohu Carp (Labeo rohita).</title>
        <authorList>
            <person name="Das P."/>
            <person name="Kushwaha B."/>
            <person name="Joshi C.G."/>
            <person name="Kumar D."/>
            <person name="Nagpure N.S."/>
            <person name="Sahoo L."/>
            <person name="Das S.P."/>
            <person name="Bit A."/>
            <person name="Patnaik S."/>
            <person name="Meher P.K."/>
            <person name="Jayasankar P."/>
            <person name="Koringa P.G."/>
            <person name="Patel N.V."/>
            <person name="Hinsu A.T."/>
            <person name="Kumar R."/>
            <person name="Pandey M."/>
            <person name="Agarwal S."/>
            <person name="Srivastava S."/>
            <person name="Singh M."/>
            <person name="Iquebal M.A."/>
            <person name="Jaiswal S."/>
            <person name="Angadi U.B."/>
            <person name="Kumar N."/>
            <person name="Raza M."/>
            <person name="Shah T.M."/>
            <person name="Rai A."/>
            <person name="Jena J.K."/>
        </authorList>
    </citation>
    <scope>NUCLEOTIDE SEQUENCE [LARGE SCALE GENOMIC DNA]</scope>
    <source>
        <strain evidence="4">DASCIFA01</strain>
        <tissue evidence="4">Testis</tissue>
    </source>
</reference>
<feature type="compositionally biased region" description="Basic and acidic residues" evidence="2">
    <location>
        <begin position="35"/>
        <end position="46"/>
    </location>
</feature>
<organism evidence="4 5">
    <name type="scientific">Labeo rohita</name>
    <name type="common">Indian major carp</name>
    <name type="synonym">Cyprinus rohita</name>
    <dbReference type="NCBI Taxonomy" id="84645"/>
    <lineage>
        <taxon>Eukaryota</taxon>
        <taxon>Metazoa</taxon>
        <taxon>Chordata</taxon>
        <taxon>Craniata</taxon>
        <taxon>Vertebrata</taxon>
        <taxon>Euteleostomi</taxon>
        <taxon>Actinopterygii</taxon>
        <taxon>Neopterygii</taxon>
        <taxon>Teleostei</taxon>
        <taxon>Ostariophysi</taxon>
        <taxon>Cypriniformes</taxon>
        <taxon>Cyprinidae</taxon>
        <taxon>Labeoninae</taxon>
        <taxon>Labeonini</taxon>
        <taxon>Labeo</taxon>
    </lineage>
</organism>
<proteinExistence type="predicted"/>
<feature type="coiled-coil region" evidence="1">
    <location>
        <begin position="98"/>
        <end position="139"/>
    </location>
</feature>
<evidence type="ECO:0000256" key="1">
    <source>
        <dbReference type="SAM" id="Coils"/>
    </source>
</evidence>
<keyword evidence="3" id="KW-1133">Transmembrane helix</keyword>
<feature type="region of interest" description="Disordered" evidence="2">
    <location>
        <begin position="30"/>
        <end position="60"/>
    </location>
</feature>
<comment type="caution">
    <text evidence="4">The sequence shown here is derived from an EMBL/GenBank/DDBJ whole genome shotgun (WGS) entry which is preliminary data.</text>
</comment>
<evidence type="ECO:0000256" key="3">
    <source>
        <dbReference type="SAM" id="Phobius"/>
    </source>
</evidence>
<evidence type="ECO:0000313" key="5">
    <source>
        <dbReference type="Proteomes" id="UP000290572"/>
    </source>
</evidence>